<dbReference type="Pfam" id="PF05860">
    <property type="entry name" value="TPS"/>
    <property type="match status" value="1"/>
</dbReference>
<dbReference type="AlphaFoldDB" id="A0A1Z4KWJ7"/>
<gene>
    <name evidence="2" type="ORF">NIES23_61260</name>
</gene>
<dbReference type="EMBL" id="AP018219">
    <property type="protein sequence ID" value="BAY73298.1"/>
    <property type="molecule type" value="Genomic_DNA"/>
</dbReference>
<geneLocation type="plasmid" evidence="2">
    <name>plasmid3</name>
</geneLocation>
<dbReference type="NCBIfam" id="TIGR01901">
    <property type="entry name" value="adhes_NPXG"/>
    <property type="match status" value="1"/>
</dbReference>
<dbReference type="Proteomes" id="UP000217507">
    <property type="component" value="Plasmid Plasmid3 dna"/>
</dbReference>
<dbReference type="Gene3D" id="2.160.20.10">
    <property type="entry name" value="Single-stranded right-handed beta-helix, Pectin lyase-like"/>
    <property type="match status" value="2"/>
</dbReference>
<dbReference type="SMART" id="SM00912">
    <property type="entry name" value="Haemagg_act"/>
    <property type="match status" value="1"/>
</dbReference>
<reference evidence="2 3" key="1">
    <citation type="submission" date="2017-06" db="EMBL/GenBank/DDBJ databases">
        <title>Genome sequencing of cyanobaciteial culture collection at National Institute for Environmental Studies (NIES).</title>
        <authorList>
            <person name="Hirose Y."/>
            <person name="Shimura Y."/>
            <person name="Fujisawa T."/>
            <person name="Nakamura Y."/>
            <person name="Kawachi M."/>
        </authorList>
    </citation>
    <scope>NUCLEOTIDE SEQUENCE [LARGE SCALE GENOMIC DNA]</scope>
    <source>
        <strain evidence="2 3">NIES-23</strain>
        <plasmid evidence="3">Plasmid Plasmid3 dna</plasmid>
    </source>
</reference>
<dbReference type="InterPro" id="IPR012334">
    <property type="entry name" value="Pectin_lyas_fold"/>
</dbReference>
<protein>
    <submittedName>
        <fullName evidence="2">Filamentous hemagglutinin outer membrane protein</fullName>
    </submittedName>
</protein>
<feature type="domain" description="Filamentous haemagglutinin FhaB/tRNA nuclease CdiA-like TPS" evidence="1">
    <location>
        <begin position="13"/>
        <end position="124"/>
    </location>
</feature>
<name>A0A1Z4KWJ7_ANAVA</name>
<accession>A0A1Z4KWJ7</accession>
<evidence type="ECO:0000313" key="2">
    <source>
        <dbReference type="EMBL" id="BAY73298.1"/>
    </source>
</evidence>
<dbReference type="InterPro" id="IPR008638">
    <property type="entry name" value="FhaB/CdiA-like_TPS"/>
</dbReference>
<proteinExistence type="predicted"/>
<organism evidence="2 3">
    <name type="scientific">Trichormus variabilis NIES-23</name>
    <dbReference type="NCBI Taxonomy" id="1973479"/>
    <lineage>
        <taxon>Bacteria</taxon>
        <taxon>Bacillati</taxon>
        <taxon>Cyanobacteriota</taxon>
        <taxon>Cyanophyceae</taxon>
        <taxon>Nostocales</taxon>
        <taxon>Nostocaceae</taxon>
        <taxon>Trichormus</taxon>
    </lineage>
</organism>
<evidence type="ECO:0000259" key="1">
    <source>
        <dbReference type="SMART" id="SM00912"/>
    </source>
</evidence>
<dbReference type="InterPro" id="IPR011050">
    <property type="entry name" value="Pectin_lyase_fold/virulence"/>
</dbReference>
<dbReference type="SUPFAM" id="SSF51126">
    <property type="entry name" value="Pectin lyase-like"/>
    <property type="match status" value="2"/>
</dbReference>
<keyword evidence="2" id="KW-0614">Plasmid</keyword>
<sequence length="827" mass="85877">MTTSPSNAQVIPDATLPNNTTVNINGSAINIEGGTQSGNNLFHSLKDFSVFNGSTIHFENGLDVQNIITRITGGSVSNIDGLISANGTANLFLINPSGIVFGLNARLDIGGSLFATTADSLEFANGSEFSAVNPQQTLLTVDIPIGLRFRGNSGSITVQGVGHTIENSDFFAPINPNKLVNSLEVKPNNTLALISNDIVLDGAILRTTDGKLELLSVRKGEISLNNQNNQWLLTPPSNLVYEDIKISNNSLLYDGSFSGTGNHIKIQGNNISLEKGSLIFGQTFGEQSLNSIFINAVESLSIQNESPTTATGIFNVNFSKNPGGNIELNSQKIFLRASQVATSTFNNSTSGNIILSAKQLNLEGSNFEDFSQGAGINVFTYSTGNGGDIIANVEQVIANNGSLITSTFASGDSGSLKLNSNIISLRSGSTIGSTSFGQGNSGSVSITSNSIEILGTSTVLRTASAILSSAYRTGNAGNLEINSSNLLLQDGGNITTSTFAEGNAGNLMIRASESITLSGKSSDILRTAISSSSPQVSESIKTQFRLPPEPTGTAGSLNINTPKLSISNFGQISVTNQGSGDAGTININADKIDITNQGEISATTAIGEGGNINLKAENIQLNNGFISGSAGTTEGTGNGGNISIETGALILENNSQITANAFEGRGGNIKINAPGLFASPDSQIRATSENGVNGSVQVNTTQIDVVNSGIRNSFFQSPQSFNTCSPEPPNLPSELTISGKGGLPTSLDDLSTTTLGWADPSSPIPFQKLPQSTQTDNTENIVVAQGWRNNGDGTVSFVITPDPTDDIAAPSSPLRSSCIKKVPDIGG</sequence>
<evidence type="ECO:0000313" key="3">
    <source>
        <dbReference type="Proteomes" id="UP000217507"/>
    </source>
</evidence>